<dbReference type="Proteomes" id="UP000199054">
    <property type="component" value="Unassembled WGS sequence"/>
</dbReference>
<sequence>MNNQSHPPLIIDSFAGGGGVSTGIEMALNRSPDVAINHSAAALALHAANHPETLHLDSNIWDVDP</sequence>
<dbReference type="AlphaFoldDB" id="A0A1H8K3L5"/>
<dbReference type="STRING" id="34002.SAMN04489859_102037"/>
<dbReference type="EMBL" id="FODE01000020">
    <property type="protein sequence ID" value="SEN87543.1"/>
    <property type="molecule type" value="Genomic_DNA"/>
</dbReference>
<dbReference type="GO" id="GO:0008168">
    <property type="term" value="F:methyltransferase activity"/>
    <property type="evidence" value="ECO:0007669"/>
    <property type="project" value="UniProtKB-KW"/>
</dbReference>
<proteinExistence type="predicted"/>
<evidence type="ECO:0000313" key="1">
    <source>
        <dbReference type="EMBL" id="SEN87543.1"/>
    </source>
</evidence>
<evidence type="ECO:0000313" key="2">
    <source>
        <dbReference type="Proteomes" id="UP000199054"/>
    </source>
</evidence>
<dbReference type="GO" id="GO:0032259">
    <property type="term" value="P:methylation"/>
    <property type="evidence" value="ECO:0007669"/>
    <property type="project" value="UniProtKB-KW"/>
</dbReference>
<dbReference type="SUPFAM" id="SSF53335">
    <property type="entry name" value="S-adenosyl-L-methionine-dependent methyltransferases"/>
    <property type="match status" value="1"/>
</dbReference>
<accession>A0A1H8K3L5</accession>
<gene>
    <name evidence="1" type="ORF">SAMN04489859_102037</name>
</gene>
<protein>
    <submittedName>
        <fullName evidence="1">DNA (Cytosine-5)-methyltransferase 1</fullName>
    </submittedName>
</protein>
<dbReference type="InterPro" id="IPR029063">
    <property type="entry name" value="SAM-dependent_MTases_sf"/>
</dbReference>
<dbReference type="Gene3D" id="3.40.50.150">
    <property type="entry name" value="Vaccinia Virus protein VP39"/>
    <property type="match status" value="1"/>
</dbReference>
<keyword evidence="2" id="KW-1185">Reference proteome</keyword>
<reference evidence="1 2" key="1">
    <citation type="submission" date="2016-10" db="EMBL/GenBank/DDBJ databases">
        <authorList>
            <person name="de Groot N.N."/>
        </authorList>
    </citation>
    <scope>NUCLEOTIDE SEQUENCE [LARGE SCALE GENOMIC DNA]</scope>
    <source>
        <strain evidence="1 2">DSM 8512</strain>
    </source>
</reference>
<dbReference type="RefSeq" id="WP_244519240.1">
    <property type="nucleotide sequence ID" value="NZ_CP067124.1"/>
</dbReference>
<organism evidence="1 2">
    <name type="scientific">Paracoccus alcaliphilus</name>
    <dbReference type="NCBI Taxonomy" id="34002"/>
    <lineage>
        <taxon>Bacteria</taxon>
        <taxon>Pseudomonadati</taxon>
        <taxon>Pseudomonadota</taxon>
        <taxon>Alphaproteobacteria</taxon>
        <taxon>Rhodobacterales</taxon>
        <taxon>Paracoccaceae</taxon>
        <taxon>Paracoccus</taxon>
    </lineage>
</organism>
<keyword evidence="1" id="KW-0808">Transferase</keyword>
<keyword evidence="1" id="KW-0489">Methyltransferase</keyword>
<name>A0A1H8K3L5_9RHOB</name>